<evidence type="ECO:0000313" key="2">
    <source>
        <dbReference type="Proteomes" id="UP000814033"/>
    </source>
</evidence>
<name>A0ACB8SC81_9AGAM</name>
<organism evidence="1 2">
    <name type="scientific">Auriscalpium vulgare</name>
    <dbReference type="NCBI Taxonomy" id="40419"/>
    <lineage>
        <taxon>Eukaryota</taxon>
        <taxon>Fungi</taxon>
        <taxon>Dikarya</taxon>
        <taxon>Basidiomycota</taxon>
        <taxon>Agaricomycotina</taxon>
        <taxon>Agaricomycetes</taxon>
        <taxon>Russulales</taxon>
        <taxon>Auriscalpiaceae</taxon>
        <taxon>Auriscalpium</taxon>
    </lineage>
</organism>
<dbReference type="EMBL" id="MU275838">
    <property type="protein sequence ID" value="KAI0053924.1"/>
    <property type="molecule type" value="Genomic_DNA"/>
</dbReference>
<accession>A0ACB8SC81</accession>
<gene>
    <name evidence="1" type="ORF">FA95DRAFT_1551702</name>
</gene>
<comment type="caution">
    <text evidence="1">The sequence shown here is derived from an EMBL/GenBank/DDBJ whole genome shotgun (WGS) entry which is preliminary data.</text>
</comment>
<sequence length="312" mass="34648">MKRPTLVQYPDSDDDDDNDDNGDAKPVTPPPVKKRKLPALSSHLTVPVPVDNPSKHQGRIRSSPHVEGQWAAHVYVPVVLHDHAQYLLRRLIRDVYVRAKELVPSLQPLGAPTSGSGEDSSKRGDAADLRELHISLTRPFFLRVHQREEMKHAVKTLARKHSPFITSLVTFSELTNDERTRTFLCMEVGAGHSELRALVDGLSPSLHKFRQKDYYEQPRFHASFAWALLDTPSSLSSETLSDPKVDLTTESPPAATTASSLEFPTIPAFPSDLISTLNAEFSQKLITKAGIFAADEVHIRIGQDVSGWTLGR</sequence>
<evidence type="ECO:0000313" key="1">
    <source>
        <dbReference type="EMBL" id="KAI0053924.1"/>
    </source>
</evidence>
<proteinExistence type="predicted"/>
<protein>
    <submittedName>
        <fullName evidence="1">Uncharacterized protein</fullName>
    </submittedName>
</protein>
<reference evidence="1" key="2">
    <citation type="journal article" date="2022" name="New Phytol.">
        <title>Evolutionary transition to the ectomycorrhizal habit in the genomes of a hyperdiverse lineage of mushroom-forming fungi.</title>
        <authorList>
            <person name="Looney B."/>
            <person name="Miyauchi S."/>
            <person name="Morin E."/>
            <person name="Drula E."/>
            <person name="Courty P.E."/>
            <person name="Kohler A."/>
            <person name="Kuo A."/>
            <person name="LaButti K."/>
            <person name="Pangilinan J."/>
            <person name="Lipzen A."/>
            <person name="Riley R."/>
            <person name="Andreopoulos W."/>
            <person name="He G."/>
            <person name="Johnson J."/>
            <person name="Nolan M."/>
            <person name="Tritt A."/>
            <person name="Barry K.W."/>
            <person name="Grigoriev I.V."/>
            <person name="Nagy L.G."/>
            <person name="Hibbett D."/>
            <person name="Henrissat B."/>
            <person name="Matheny P.B."/>
            <person name="Labbe J."/>
            <person name="Martin F.M."/>
        </authorList>
    </citation>
    <scope>NUCLEOTIDE SEQUENCE</scope>
    <source>
        <strain evidence="1">FP105234-sp</strain>
    </source>
</reference>
<dbReference type="Proteomes" id="UP000814033">
    <property type="component" value="Unassembled WGS sequence"/>
</dbReference>
<reference evidence="1" key="1">
    <citation type="submission" date="2021-02" db="EMBL/GenBank/DDBJ databases">
        <authorList>
            <consortium name="DOE Joint Genome Institute"/>
            <person name="Ahrendt S."/>
            <person name="Looney B.P."/>
            <person name="Miyauchi S."/>
            <person name="Morin E."/>
            <person name="Drula E."/>
            <person name="Courty P.E."/>
            <person name="Chicoki N."/>
            <person name="Fauchery L."/>
            <person name="Kohler A."/>
            <person name="Kuo A."/>
            <person name="Labutti K."/>
            <person name="Pangilinan J."/>
            <person name="Lipzen A."/>
            <person name="Riley R."/>
            <person name="Andreopoulos W."/>
            <person name="He G."/>
            <person name="Johnson J."/>
            <person name="Barry K.W."/>
            <person name="Grigoriev I.V."/>
            <person name="Nagy L."/>
            <person name="Hibbett D."/>
            <person name="Henrissat B."/>
            <person name="Matheny P.B."/>
            <person name="Labbe J."/>
            <person name="Martin F."/>
        </authorList>
    </citation>
    <scope>NUCLEOTIDE SEQUENCE</scope>
    <source>
        <strain evidence="1">FP105234-sp</strain>
    </source>
</reference>
<keyword evidence="2" id="KW-1185">Reference proteome</keyword>